<reference evidence="1" key="1">
    <citation type="journal article" date="2020" name="Nature">
        <title>Giant virus diversity and host interactions through global metagenomics.</title>
        <authorList>
            <person name="Schulz F."/>
            <person name="Roux S."/>
            <person name="Paez-Espino D."/>
            <person name="Jungbluth S."/>
            <person name="Walsh D.A."/>
            <person name="Denef V.J."/>
            <person name="McMahon K.D."/>
            <person name="Konstantinidis K.T."/>
            <person name="Eloe-Fadrosh E.A."/>
            <person name="Kyrpides N.C."/>
            <person name="Woyke T."/>
        </authorList>
    </citation>
    <scope>NUCLEOTIDE SEQUENCE</scope>
    <source>
        <strain evidence="1">GVMAG-M-3300010158-60</strain>
    </source>
</reference>
<proteinExistence type="predicted"/>
<dbReference type="AlphaFoldDB" id="A0A6C0BB44"/>
<sequence length="192" mass="20841">MAQSQSEYLRKLTEALPRVISRNKVRDSSELIMIHQARASKVTQPPIVRGVSDQNGCAATTYATGKGTQNEYTNILQTKQSAAICAMPDPAVAAYIVLPGSCPVQCVPPGPVTNVSYYYDTYTAPYHYFIVNWTPDLNATSYTITSTGAGFIIDTISNIQARIGFTDFGQDEPIIIISVNSCGTASYAYSVF</sequence>
<evidence type="ECO:0000313" key="1">
    <source>
        <dbReference type="EMBL" id="QHS89260.1"/>
    </source>
</evidence>
<accession>A0A6C0BB44</accession>
<organism evidence="1">
    <name type="scientific">viral metagenome</name>
    <dbReference type="NCBI Taxonomy" id="1070528"/>
    <lineage>
        <taxon>unclassified sequences</taxon>
        <taxon>metagenomes</taxon>
        <taxon>organismal metagenomes</taxon>
    </lineage>
</organism>
<dbReference type="EMBL" id="MN739107">
    <property type="protein sequence ID" value="QHS89260.1"/>
    <property type="molecule type" value="Genomic_DNA"/>
</dbReference>
<protein>
    <submittedName>
        <fullName evidence="1">Uncharacterized protein</fullName>
    </submittedName>
</protein>
<name>A0A6C0BB44_9ZZZZ</name>